<evidence type="ECO:0000259" key="6">
    <source>
        <dbReference type="Pfam" id="PF02574"/>
    </source>
</evidence>
<name>A0ABN7SUR1_OIKDI</name>
<accession>A0ABN7SUR1</accession>
<comment type="pathway">
    <text evidence="5">Amino-acid biosynthesis; L-methionine biosynthesis via de novo pathway.</text>
</comment>
<dbReference type="InterPro" id="IPR036589">
    <property type="entry name" value="HCY_dom_sf"/>
</dbReference>
<keyword evidence="3" id="KW-0479">Metal-binding</keyword>
<gene>
    <name evidence="7" type="ORF">OKIOD_LOCUS11829</name>
</gene>
<keyword evidence="4" id="KW-0862">Zinc</keyword>
<dbReference type="Pfam" id="PF02574">
    <property type="entry name" value="S-methyl_trans"/>
    <property type="match status" value="1"/>
</dbReference>
<feature type="domain" description="Hcy-binding" evidence="6">
    <location>
        <begin position="1"/>
        <end position="132"/>
    </location>
</feature>
<evidence type="ECO:0000256" key="2">
    <source>
        <dbReference type="ARBA" id="ARBA00022679"/>
    </source>
</evidence>
<organism evidence="7 8">
    <name type="scientific">Oikopleura dioica</name>
    <name type="common">Tunicate</name>
    <dbReference type="NCBI Taxonomy" id="34765"/>
    <lineage>
        <taxon>Eukaryota</taxon>
        <taxon>Metazoa</taxon>
        <taxon>Chordata</taxon>
        <taxon>Tunicata</taxon>
        <taxon>Appendicularia</taxon>
        <taxon>Copelata</taxon>
        <taxon>Oikopleuridae</taxon>
        <taxon>Oikopleura</taxon>
    </lineage>
</organism>
<dbReference type="Gene3D" id="3.20.20.330">
    <property type="entry name" value="Homocysteine-binding-like domain"/>
    <property type="match status" value="1"/>
</dbReference>
<dbReference type="InterPro" id="IPR003726">
    <property type="entry name" value="HCY_dom"/>
</dbReference>
<dbReference type="PANTHER" id="PTHR46015">
    <property type="entry name" value="ZGC:172121"/>
    <property type="match status" value="1"/>
</dbReference>
<keyword evidence="8" id="KW-1185">Reference proteome</keyword>
<dbReference type="Proteomes" id="UP001158576">
    <property type="component" value="Chromosome 1"/>
</dbReference>
<keyword evidence="2" id="KW-0808">Transferase</keyword>
<evidence type="ECO:0000256" key="1">
    <source>
        <dbReference type="ARBA" id="ARBA00022603"/>
    </source>
</evidence>
<reference evidence="7 8" key="1">
    <citation type="submission" date="2021-04" db="EMBL/GenBank/DDBJ databases">
        <authorList>
            <person name="Bliznina A."/>
        </authorList>
    </citation>
    <scope>NUCLEOTIDE SEQUENCE [LARGE SCALE GENOMIC DNA]</scope>
</reference>
<evidence type="ECO:0000256" key="5">
    <source>
        <dbReference type="ARBA" id="ARBA00034478"/>
    </source>
</evidence>
<dbReference type="InterPro" id="IPR051486">
    <property type="entry name" value="Hcy_S-methyltransferase"/>
</dbReference>
<evidence type="ECO:0000256" key="4">
    <source>
        <dbReference type="ARBA" id="ARBA00022833"/>
    </source>
</evidence>
<keyword evidence="1" id="KW-0489">Methyltransferase</keyword>
<evidence type="ECO:0000256" key="3">
    <source>
        <dbReference type="ARBA" id="ARBA00022723"/>
    </source>
</evidence>
<proteinExistence type="predicted"/>
<dbReference type="EMBL" id="OU015566">
    <property type="protein sequence ID" value="CAG5106929.1"/>
    <property type="molecule type" value="Genomic_DNA"/>
</dbReference>
<evidence type="ECO:0000313" key="8">
    <source>
        <dbReference type="Proteomes" id="UP001158576"/>
    </source>
</evidence>
<sequence>MGTELVRCGVEDVDKHKLWSALANVEFPDSVVQAHKNFINAGADIIITNTYQSNQPLLMSELKISREEADNLLLKTLDLAREAAGPGTIVAGSIGPYPDCPASEYNPEYLKRISFEELYEWHRPRFEILAKESFILQNSDLLDPE</sequence>
<dbReference type="PANTHER" id="PTHR46015:SF1">
    <property type="entry name" value="HOMOCYSTEINE S-METHYLTRANSFERASE-LIKE ISOFORM 1"/>
    <property type="match status" value="1"/>
</dbReference>
<evidence type="ECO:0000313" key="7">
    <source>
        <dbReference type="EMBL" id="CAG5106929.1"/>
    </source>
</evidence>
<protein>
    <submittedName>
        <fullName evidence="7">Oidioi.mRNA.OKI2018_I69.chr1.g3064.t1.cds</fullName>
    </submittedName>
</protein>
<dbReference type="SUPFAM" id="SSF82282">
    <property type="entry name" value="Homocysteine S-methyltransferase"/>
    <property type="match status" value="1"/>
</dbReference>